<keyword evidence="2" id="KW-1185">Reference proteome</keyword>
<evidence type="ECO:0000313" key="2">
    <source>
        <dbReference type="Proteomes" id="UP001529510"/>
    </source>
</evidence>
<organism evidence="1 2">
    <name type="scientific">Cirrhinus mrigala</name>
    <name type="common">Mrigala</name>
    <dbReference type="NCBI Taxonomy" id="683832"/>
    <lineage>
        <taxon>Eukaryota</taxon>
        <taxon>Metazoa</taxon>
        <taxon>Chordata</taxon>
        <taxon>Craniata</taxon>
        <taxon>Vertebrata</taxon>
        <taxon>Euteleostomi</taxon>
        <taxon>Actinopterygii</taxon>
        <taxon>Neopterygii</taxon>
        <taxon>Teleostei</taxon>
        <taxon>Ostariophysi</taxon>
        <taxon>Cypriniformes</taxon>
        <taxon>Cyprinidae</taxon>
        <taxon>Labeoninae</taxon>
        <taxon>Labeonini</taxon>
        <taxon>Cirrhinus</taxon>
    </lineage>
</organism>
<protein>
    <submittedName>
        <fullName evidence="1">Uncharacterized protein</fullName>
    </submittedName>
</protein>
<proteinExistence type="predicted"/>
<reference evidence="1 2" key="1">
    <citation type="submission" date="2024-05" db="EMBL/GenBank/DDBJ databases">
        <title>Genome sequencing and assembly of Indian major carp, Cirrhinus mrigala (Hamilton, 1822).</title>
        <authorList>
            <person name="Mohindra V."/>
            <person name="Chowdhury L.M."/>
            <person name="Lal K."/>
            <person name="Jena J.K."/>
        </authorList>
    </citation>
    <scope>NUCLEOTIDE SEQUENCE [LARGE SCALE GENOMIC DNA]</scope>
    <source>
        <strain evidence="1">CM1030</strain>
        <tissue evidence="1">Blood</tissue>
    </source>
</reference>
<name>A0ABD0R3L1_CIRMR</name>
<gene>
    <name evidence="1" type="ORF">M9458_011391</name>
</gene>
<sequence length="58" mass="6657">LLGHVHGRLLHAEEEGRAGTLQNPLIKMTGPTMATINSIQPQFIPLFRVRRRDERRRA</sequence>
<comment type="caution">
    <text evidence="1">The sequence shown here is derived from an EMBL/GenBank/DDBJ whole genome shotgun (WGS) entry which is preliminary data.</text>
</comment>
<dbReference type="EMBL" id="JAMKFB020000005">
    <property type="protein sequence ID" value="KAL0193095.1"/>
    <property type="molecule type" value="Genomic_DNA"/>
</dbReference>
<dbReference type="AlphaFoldDB" id="A0ABD0R3L1"/>
<feature type="non-terminal residue" evidence="1">
    <location>
        <position position="58"/>
    </location>
</feature>
<dbReference type="Proteomes" id="UP001529510">
    <property type="component" value="Unassembled WGS sequence"/>
</dbReference>
<feature type="non-terminal residue" evidence="1">
    <location>
        <position position="1"/>
    </location>
</feature>
<evidence type="ECO:0000313" key="1">
    <source>
        <dbReference type="EMBL" id="KAL0193095.1"/>
    </source>
</evidence>
<accession>A0ABD0R3L1</accession>